<sequence>MTRQDVNPFGRHADTAAHELADALRAGRALTRAFVAGNHAVNSTEAVMLSRECSRALVRMLYCPHCRGLTLIRPCPPLLPERDARLSGQPDRDGRTLEALHGHPGGPHPHRVCGAQPGTQPAQGPRVGQRRHPPRTAAWTQAHCHGERRLREHHHKLQTATNPDPDPNPDSPRQPQRGRGDLTGTEQKSVNITSSVGSAMVIRQTGYSRCVELAKVRRMLDQNQNPVPEDWIEGAVLGGPHQYQQDQSDHSGVLPWLPAFRIWLFHSNTAPIPDVRSGCTGDGQSLSKPRRAGGQSRQQGVDKLCGKSMTESHSEQPSIPMVTDIPPQMTSQSASLSREKVIRMSSRQTLSSQSCMCICDFSFRFLTFLPLFFFPMVRGLTHLPVSLLAWTDPYPCAGVGGDLIFRSSLPLKPTKSNKDRSLKQIAREVIMYIRHYISFFNILPESMCEGEMGLDEFTCWSGDDVVERSERQEVAPSEASLCDCILVWRQRADLL</sequence>
<evidence type="ECO:0000256" key="9">
    <source>
        <dbReference type="ARBA" id="ARBA00023207"/>
    </source>
</evidence>
<evidence type="ECO:0000256" key="4">
    <source>
        <dbReference type="ARBA" id="ARBA00022622"/>
    </source>
</evidence>
<dbReference type="GO" id="GO:0090263">
    <property type="term" value="P:positive regulation of canonical Wnt signaling pathway"/>
    <property type="evidence" value="ECO:0007669"/>
    <property type="project" value="TreeGrafter"/>
</dbReference>
<reference evidence="14" key="1">
    <citation type="submission" date="2023-03" db="EMBL/GenBank/DDBJ databases">
        <title>Electrophorus voltai genome.</title>
        <authorList>
            <person name="Bian C."/>
        </authorList>
    </citation>
    <scope>NUCLEOTIDE SEQUENCE</scope>
    <source>
        <strain evidence="14">CB-2022</strain>
        <tissue evidence="14">Muscle</tissue>
    </source>
</reference>
<dbReference type="GO" id="GO:1905475">
    <property type="term" value="P:regulation of protein localization to membrane"/>
    <property type="evidence" value="ECO:0007669"/>
    <property type="project" value="TreeGrafter"/>
</dbReference>
<dbReference type="GO" id="GO:0009986">
    <property type="term" value="C:cell surface"/>
    <property type="evidence" value="ECO:0007669"/>
    <property type="project" value="TreeGrafter"/>
</dbReference>
<keyword evidence="15" id="KW-1185">Reference proteome</keyword>
<evidence type="ECO:0000256" key="11">
    <source>
        <dbReference type="RuleBase" id="RU003518"/>
    </source>
</evidence>
<evidence type="ECO:0000256" key="7">
    <source>
        <dbReference type="ARBA" id="ARBA00023136"/>
    </source>
</evidence>
<organism evidence="14 15">
    <name type="scientific">Electrophorus voltai</name>
    <dbReference type="NCBI Taxonomy" id="2609070"/>
    <lineage>
        <taxon>Eukaryota</taxon>
        <taxon>Metazoa</taxon>
        <taxon>Chordata</taxon>
        <taxon>Craniata</taxon>
        <taxon>Vertebrata</taxon>
        <taxon>Euteleostomi</taxon>
        <taxon>Actinopterygii</taxon>
        <taxon>Neopterygii</taxon>
        <taxon>Teleostei</taxon>
        <taxon>Ostariophysi</taxon>
        <taxon>Gymnotiformes</taxon>
        <taxon>Gymnotoidei</taxon>
        <taxon>Gymnotidae</taxon>
        <taxon>Electrophorus</taxon>
    </lineage>
</organism>
<comment type="function">
    <text evidence="12">Cell surface proteoglycan.</text>
</comment>
<evidence type="ECO:0000256" key="5">
    <source>
        <dbReference type="ARBA" id="ARBA00022729"/>
    </source>
</evidence>
<name>A0AAD8Z0S5_9TELE</name>
<feature type="compositionally biased region" description="Basic and acidic residues" evidence="13">
    <location>
        <begin position="82"/>
        <end position="101"/>
    </location>
</feature>
<dbReference type="GO" id="GO:0005886">
    <property type="term" value="C:plasma membrane"/>
    <property type="evidence" value="ECO:0007669"/>
    <property type="project" value="UniProtKB-SubCell"/>
</dbReference>
<dbReference type="GO" id="GO:0098552">
    <property type="term" value="C:side of membrane"/>
    <property type="evidence" value="ECO:0007669"/>
    <property type="project" value="UniProtKB-KW"/>
</dbReference>
<dbReference type="Pfam" id="PF01153">
    <property type="entry name" value="Glypican"/>
    <property type="match status" value="1"/>
</dbReference>
<dbReference type="GO" id="GO:0005576">
    <property type="term" value="C:extracellular region"/>
    <property type="evidence" value="ECO:0007669"/>
    <property type="project" value="TreeGrafter"/>
</dbReference>
<dbReference type="GO" id="GO:0016477">
    <property type="term" value="P:cell migration"/>
    <property type="evidence" value="ECO:0007669"/>
    <property type="project" value="TreeGrafter"/>
</dbReference>
<evidence type="ECO:0000256" key="2">
    <source>
        <dbReference type="ARBA" id="ARBA00010260"/>
    </source>
</evidence>
<comment type="caution">
    <text evidence="14">The sequence shown here is derived from an EMBL/GenBank/DDBJ whole genome shotgun (WGS) entry which is preliminary data.</text>
</comment>
<keyword evidence="7 12" id="KW-0472">Membrane</keyword>
<dbReference type="AlphaFoldDB" id="A0AAD8Z0S5"/>
<feature type="region of interest" description="Disordered" evidence="13">
    <location>
        <begin position="82"/>
        <end position="142"/>
    </location>
</feature>
<evidence type="ECO:0000313" key="14">
    <source>
        <dbReference type="EMBL" id="KAK1790918.1"/>
    </source>
</evidence>
<evidence type="ECO:0000256" key="8">
    <source>
        <dbReference type="ARBA" id="ARBA00023180"/>
    </source>
</evidence>
<keyword evidence="3" id="KW-1003">Cell membrane</keyword>
<proteinExistence type="inferred from homology"/>
<keyword evidence="5" id="KW-0732">Signal</keyword>
<keyword evidence="6 12" id="KW-0654">Proteoglycan</keyword>
<keyword evidence="8" id="KW-0325">Glycoprotein</keyword>
<protein>
    <submittedName>
        <fullName evidence="14">Uncharacterized protein</fullName>
    </submittedName>
</protein>
<keyword evidence="4 12" id="KW-0336">GPI-anchor</keyword>
<comment type="subcellular location">
    <subcellularLocation>
        <location evidence="1 12">Cell membrane</location>
        <topology evidence="1 12">Lipid-anchor</topology>
        <topology evidence="1 12">GPI-anchor</topology>
    </subcellularLocation>
</comment>
<accession>A0AAD8Z0S5</accession>
<evidence type="ECO:0000256" key="1">
    <source>
        <dbReference type="ARBA" id="ARBA00004609"/>
    </source>
</evidence>
<evidence type="ECO:0000256" key="10">
    <source>
        <dbReference type="ARBA" id="ARBA00023288"/>
    </source>
</evidence>
<evidence type="ECO:0000256" key="3">
    <source>
        <dbReference type="ARBA" id="ARBA00022475"/>
    </source>
</evidence>
<dbReference type="PANTHER" id="PTHR10822">
    <property type="entry name" value="GLYPICAN"/>
    <property type="match status" value="1"/>
</dbReference>
<keyword evidence="9 12" id="KW-0357">Heparan sulfate</keyword>
<dbReference type="Proteomes" id="UP001239994">
    <property type="component" value="Unassembled WGS sequence"/>
</dbReference>
<evidence type="ECO:0000256" key="12">
    <source>
        <dbReference type="RuleBase" id="RU003519"/>
    </source>
</evidence>
<keyword evidence="10 12" id="KW-0449">Lipoprotein</keyword>
<evidence type="ECO:0000313" key="15">
    <source>
        <dbReference type="Proteomes" id="UP001239994"/>
    </source>
</evidence>
<dbReference type="EMBL" id="JAROKS010000021">
    <property type="protein sequence ID" value="KAK1790918.1"/>
    <property type="molecule type" value="Genomic_DNA"/>
</dbReference>
<comment type="similarity">
    <text evidence="2 11">Belongs to the glypican family.</text>
</comment>
<feature type="region of interest" description="Disordered" evidence="13">
    <location>
        <begin position="274"/>
        <end position="329"/>
    </location>
</feature>
<evidence type="ECO:0000256" key="13">
    <source>
        <dbReference type="SAM" id="MobiDB-lite"/>
    </source>
</evidence>
<feature type="region of interest" description="Disordered" evidence="13">
    <location>
        <begin position="158"/>
        <end position="192"/>
    </location>
</feature>
<dbReference type="PANTHER" id="PTHR10822:SF19">
    <property type="entry name" value="GLYPICAN-5"/>
    <property type="match status" value="1"/>
</dbReference>
<dbReference type="InterPro" id="IPR001863">
    <property type="entry name" value="Glypican"/>
</dbReference>
<gene>
    <name evidence="14" type="ORF">P4O66_014761</name>
</gene>
<evidence type="ECO:0000256" key="6">
    <source>
        <dbReference type="ARBA" id="ARBA00022974"/>
    </source>
</evidence>